<evidence type="ECO:0000256" key="7">
    <source>
        <dbReference type="ARBA" id="ARBA00022777"/>
    </source>
</evidence>
<dbReference type="CDD" id="cd06225">
    <property type="entry name" value="HAMP"/>
    <property type="match status" value="1"/>
</dbReference>
<dbReference type="RefSeq" id="WP_089685797.1">
    <property type="nucleotide sequence ID" value="NZ_FNFO01000009.1"/>
</dbReference>
<dbReference type="InterPro" id="IPR036097">
    <property type="entry name" value="HisK_dim/P_sf"/>
</dbReference>
<dbReference type="PANTHER" id="PTHR45436">
    <property type="entry name" value="SENSOR HISTIDINE KINASE YKOH"/>
    <property type="match status" value="1"/>
</dbReference>
<dbReference type="STRING" id="1075417.SAMN05421823_109214"/>
<dbReference type="InterPro" id="IPR003594">
    <property type="entry name" value="HATPase_dom"/>
</dbReference>
<keyword evidence="15" id="KW-1185">Reference proteome</keyword>
<dbReference type="Proteomes" id="UP000198510">
    <property type="component" value="Unassembled WGS sequence"/>
</dbReference>
<keyword evidence="6 11" id="KW-0812">Transmembrane</keyword>
<dbReference type="Gene3D" id="3.30.565.10">
    <property type="entry name" value="Histidine kinase-like ATPase, C-terminal domain"/>
    <property type="match status" value="1"/>
</dbReference>
<evidence type="ECO:0000313" key="14">
    <source>
        <dbReference type="EMBL" id="SDL98857.1"/>
    </source>
</evidence>
<proteinExistence type="predicted"/>
<dbReference type="OrthoDB" id="594725at2"/>
<name>A0A1G9PKX5_9BACT</name>
<evidence type="ECO:0000256" key="11">
    <source>
        <dbReference type="SAM" id="Phobius"/>
    </source>
</evidence>
<evidence type="ECO:0000256" key="2">
    <source>
        <dbReference type="ARBA" id="ARBA00004370"/>
    </source>
</evidence>
<dbReference type="PROSITE" id="PS50885">
    <property type="entry name" value="HAMP"/>
    <property type="match status" value="1"/>
</dbReference>
<dbReference type="InterPro" id="IPR036890">
    <property type="entry name" value="HATPase_C_sf"/>
</dbReference>
<evidence type="ECO:0000256" key="10">
    <source>
        <dbReference type="ARBA" id="ARBA00023136"/>
    </source>
</evidence>
<dbReference type="InterPro" id="IPR050428">
    <property type="entry name" value="TCS_sensor_his_kinase"/>
</dbReference>
<dbReference type="Pfam" id="PF00672">
    <property type="entry name" value="HAMP"/>
    <property type="match status" value="1"/>
</dbReference>
<dbReference type="InterPro" id="IPR003660">
    <property type="entry name" value="HAMP_dom"/>
</dbReference>
<dbReference type="AlphaFoldDB" id="A0A1G9PKX5"/>
<dbReference type="Gene3D" id="6.10.340.10">
    <property type="match status" value="1"/>
</dbReference>
<dbReference type="SMART" id="SM00304">
    <property type="entry name" value="HAMP"/>
    <property type="match status" value="1"/>
</dbReference>
<feature type="transmembrane region" description="Helical" evidence="11">
    <location>
        <begin position="7"/>
        <end position="33"/>
    </location>
</feature>
<keyword evidence="9" id="KW-0902">Two-component regulatory system</keyword>
<dbReference type="SMART" id="SM00387">
    <property type="entry name" value="HATPase_c"/>
    <property type="match status" value="1"/>
</dbReference>
<dbReference type="InterPro" id="IPR004358">
    <property type="entry name" value="Sig_transdc_His_kin-like_C"/>
</dbReference>
<keyword evidence="8 11" id="KW-1133">Transmembrane helix</keyword>
<dbReference type="GO" id="GO:0005886">
    <property type="term" value="C:plasma membrane"/>
    <property type="evidence" value="ECO:0007669"/>
    <property type="project" value="TreeGrafter"/>
</dbReference>
<reference evidence="14 15" key="1">
    <citation type="submission" date="2016-10" db="EMBL/GenBank/DDBJ databases">
        <authorList>
            <person name="de Groot N.N."/>
        </authorList>
    </citation>
    <scope>NUCLEOTIDE SEQUENCE [LARGE SCALE GENOMIC DNA]</scope>
    <source>
        <strain evidence="14 15">DSM 25186</strain>
    </source>
</reference>
<comment type="catalytic activity">
    <reaction evidence="1">
        <text>ATP + protein L-histidine = ADP + protein N-phospho-L-histidine.</text>
        <dbReference type="EC" id="2.7.13.3"/>
    </reaction>
</comment>
<dbReference type="Gene3D" id="1.10.287.130">
    <property type="match status" value="1"/>
</dbReference>
<dbReference type="InterPro" id="IPR005467">
    <property type="entry name" value="His_kinase_dom"/>
</dbReference>
<dbReference type="SMART" id="SM00388">
    <property type="entry name" value="HisKA"/>
    <property type="match status" value="1"/>
</dbReference>
<evidence type="ECO:0000259" key="13">
    <source>
        <dbReference type="PROSITE" id="PS50885"/>
    </source>
</evidence>
<accession>A0A1G9PKX5</accession>
<dbReference type="SUPFAM" id="SSF158472">
    <property type="entry name" value="HAMP domain-like"/>
    <property type="match status" value="1"/>
</dbReference>
<evidence type="ECO:0000256" key="3">
    <source>
        <dbReference type="ARBA" id="ARBA00012438"/>
    </source>
</evidence>
<dbReference type="PROSITE" id="PS50109">
    <property type="entry name" value="HIS_KIN"/>
    <property type="match status" value="1"/>
</dbReference>
<keyword evidence="4" id="KW-0597">Phosphoprotein</keyword>
<organism evidence="14 15">
    <name type="scientific">Catalinimonas alkaloidigena</name>
    <dbReference type="NCBI Taxonomy" id="1075417"/>
    <lineage>
        <taxon>Bacteria</taxon>
        <taxon>Pseudomonadati</taxon>
        <taxon>Bacteroidota</taxon>
        <taxon>Cytophagia</taxon>
        <taxon>Cytophagales</taxon>
        <taxon>Catalimonadaceae</taxon>
        <taxon>Catalinimonas</taxon>
    </lineage>
</organism>
<dbReference type="Pfam" id="PF00512">
    <property type="entry name" value="HisKA"/>
    <property type="match status" value="1"/>
</dbReference>
<evidence type="ECO:0000256" key="8">
    <source>
        <dbReference type="ARBA" id="ARBA00022989"/>
    </source>
</evidence>
<dbReference type="InterPro" id="IPR003661">
    <property type="entry name" value="HisK_dim/P_dom"/>
</dbReference>
<keyword evidence="10 11" id="KW-0472">Membrane</keyword>
<evidence type="ECO:0000256" key="9">
    <source>
        <dbReference type="ARBA" id="ARBA00023012"/>
    </source>
</evidence>
<evidence type="ECO:0000256" key="5">
    <source>
        <dbReference type="ARBA" id="ARBA00022679"/>
    </source>
</evidence>
<evidence type="ECO:0000313" key="15">
    <source>
        <dbReference type="Proteomes" id="UP000198510"/>
    </source>
</evidence>
<gene>
    <name evidence="14" type="ORF">SAMN05421823_109214</name>
</gene>
<evidence type="ECO:0000256" key="1">
    <source>
        <dbReference type="ARBA" id="ARBA00000085"/>
    </source>
</evidence>
<comment type="subcellular location">
    <subcellularLocation>
        <location evidence="2">Membrane</location>
    </subcellularLocation>
</comment>
<dbReference type="GO" id="GO:0000155">
    <property type="term" value="F:phosphorelay sensor kinase activity"/>
    <property type="evidence" value="ECO:0007669"/>
    <property type="project" value="InterPro"/>
</dbReference>
<dbReference type="EC" id="2.7.13.3" evidence="3"/>
<feature type="domain" description="Histidine kinase" evidence="12">
    <location>
        <begin position="238"/>
        <end position="455"/>
    </location>
</feature>
<dbReference type="EMBL" id="FNFO01000009">
    <property type="protein sequence ID" value="SDL98857.1"/>
    <property type="molecule type" value="Genomic_DNA"/>
</dbReference>
<dbReference type="Pfam" id="PF02518">
    <property type="entry name" value="HATPase_c"/>
    <property type="match status" value="1"/>
</dbReference>
<keyword evidence="5" id="KW-0808">Transferase</keyword>
<protein>
    <recommendedName>
        <fullName evidence="3">histidine kinase</fullName>
        <ecNumber evidence="3">2.7.13.3</ecNumber>
    </recommendedName>
</protein>
<dbReference type="PRINTS" id="PR00344">
    <property type="entry name" value="BCTRLSENSOR"/>
</dbReference>
<evidence type="ECO:0000256" key="4">
    <source>
        <dbReference type="ARBA" id="ARBA00022553"/>
    </source>
</evidence>
<dbReference type="SUPFAM" id="SSF47384">
    <property type="entry name" value="Homodimeric domain of signal transducing histidine kinase"/>
    <property type="match status" value="1"/>
</dbReference>
<dbReference type="PANTHER" id="PTHR45436:SF5">
    <property type="entry name" value="SENSOR HISTIDINE KINASE TRCS"/>
    <property type="match status" value="1"/>
</dbReference>
<evidence type="ECO:0000256" key="6">
    <source>
        <dbReference type="ARBA" id="ARBA00022692"/>
    </source>
</evidence>
<sequence length="465" mass="52651">MQLRSRIILLFSLSVAAVLLVFSTSVYVSFALFRKHEFRDRLRAQAYAVAALFFDADEMDLNRFQYTDKNRLPDIRDETIQVYDKELRLIYSNVTHPPELSDVFLNTIRARHDGYLVRADAEFLGISYPYHGQEYRVVLSAYDHYGFSKLNYLAEALGFAWVICASAAALLSWYFARSALRPLHKMADQAERISGRNLNLRLPPRERSDELGQLTVTFNHMLDRLEEAFRAQRDFVAHASHEIRTPLSLLNSQIEIALLKDRTSDEYRQALEQMHQDVRGLTSLTNSLLTLTKVSAEAISVPFTMVEIDDLLWQTRHELVQKHPEYSVSMTFGEIAERDAPSTVQGNEALLRSAFLNLMENACKYSADHRCHLFLRADRVLEVRVQDHGIGIPTNDLAHLFKPFFRASNAQPAARGHGIGLALVQKIIDLHGGSIAVNSTLGQGTTFTVLLPLADVAVVMAEGEE</sequence>
<keyword evidence="7 14" id="KW-0418">Kinase</keyword>
<dbReference type="SUPFAM" id="SSF55874">
    <property type="entry name" value="ATPase domain of HSP90 chaperone/DNA topoisomerase II/histidine kinase"/>
    <property type="match status" value="1"/>
</dbReference>
<dbReference type="CDD" id="cd00082">
    <property type="entry name" value="HisKA"/>
    <property type="match status" value="1"/>
</dbReference>
<evidence type="ECO:0000259" key="12">
    <source>
        <dbReference type="PROSITE" id="PS50109"/>
    </source>
</evidence>
<feature type="domain" description="HAMP" evidence="13">
    <location>
        <begin position="177"/>
        <end position="230"/>
    </location>
</feature>